<organism evidence="1 2">
    <name type="scientific">Cephalotrichum gorgonifer</name>
    <dbReference type="NCBI Taxonomy" id="2041049"/>
    <lineage>
        <taxon>Eukaryota</taxon>
        <taxon>Fungi</taxon>
        <taxon>Dikarya</taxon>
        <taxon>Ascomycota</taxon>
        <taxon>Pezizomycotina</taxon>
        <taxon>Sordariomycetes</taxon>
        <taxon>Hypocreomycetidae</taxon>
        <taxon>Microascales</taxon>
        <taxon>Microascaceae</taxon>
        <taxon>Cephalotrichum</taxon>
    </lineage>
</organism>
<protein>
    <submittedName>
        <fullName evidence="1">Uncharacterized protein</fullName>
    </submittedName>
</protein>
<accession>A0AAE8SZD0</accession>
<dbReference type="AlphaFoldDB" id="A0AAE8SZD0"/>
<dbReference type="EMBL" id="ONZQ02000017">
    <property type="protein sequence ID" value="SPO06811.1"/>
    <property type="molecule type" value="Genomic_DNA"/>
</dbReference>
<evidence type="ECO:0000313" key="2">
    <source>
        <dbReference type="Proteomes" id="UP001187682"/>
    </source>
</evidence>
<evidence type="ECO:0000313" key="1">
    <source>
        <dbReference type="EMBL" id="SPO06811.1"/>
    </source>
</evidence>
<gene>
    <name evidence="1" type="ORF">DNG_09505</name>
</gene>
<name>A0AAE8SZD0_9PEZI</name>
<proteinExistence type="predicted"/>
<keyword evidence="2" id="KW-1185">Reference proteome</keyword>
<sequence>MAHETDTPSTSLCARCSAFQFQDLALSDFTGQAEADGHRSLKLDKRHKQHQFLLPQKIRDTLPGLPGLRGCEMCDLFRRSISCARLDHQGPIECELRFIWVDILETKGDGNVRVDGGYDNSFEGLRKREEGDDEVINEGDECDEDGGKGVYAFYGVGREDGTDDCSSCITATNRNVWGLVVHPADTPDTYFRVGIFTSRAGDAGGTGLFTKLAYQEITLI</sequence>
<dbReference type="Proteomes" id="UP001187682">
    <property type="component" value="Unassembled WGS sequence"/>
</dbReference>
<reference evidence="1" key="1">
    <citation type="submission" date="2018-03" db="EMBL/GenBank/DDBJ databases">
        <authorList>
            <person name="Guldener U."/>
        </authorList>
    </citation>
    <scope>NUCLEOTIDE SEQUENCE</scope>
</reference>
<comment type="caution">
    <text evidence="1">The sequence shown here is derived from an EMBL/GenBank/DDBJ whole genome shotgun (WGS) entry which is preliminary data.</text>
</comment>